<gene>
    <name evidence="1" type="ORF">CT19425_P60018</name>
</gene>
<protein>
    <submittedName>
        <fullName evidence="1">Transposase</fullName>
    </submittedName>
</protein>
<proteinExistence type="predicted"/>
<dbReference type="EMBL" id="LT991978">
    <property type="protein sequence ID" value="SPK77656.1"/>
    <property type="molecule type" value="Genomic_DNA"/>
</dbReference>
<dbReference type="Pfam" id="PF01527">
    <property type="entry name" value="HTH_Tnp_1"/>
    <property type="match status" value="1"/>
</dbReference>
<dbReference type="InterPro" id="IPR010921">
    <property type="entry name" value="Trp_repressor/repl_initiator"/>
</dbReference>
<dbReference type="GO" id="GO:0006313">
    <property type="term" value="P:DNA transposition"/>
    <property type="evidence" value="ECO:0007669"/>
    <property type="project" value="InterPro"/>
</dbReference>
<organism evidence="1 2">
    <name type="scientific">Cupriavidus taiwanensis</name>
    <dbReference type="NCBI Taxonomy" id="164546"/>
    <lineage>
        <taxon>Bacteria</taxon>
        <taxon>Pseudomonadati</taxon>
        <taxon>Pseudomonadota</taxon>
        <taxon>Betaproteobacteria</taxon>
        <taxon>Burkholderiales</taxon>
        <taxon>Burkholderiaceae</taxon>
        <taxon>Cupriavidus</taxon>
    </lineage>
</organism>
<dbReference type="GO" id="GO:0004803">
    <property type="term" value="F:transposase activity"/>
    <property type="evidence" value="ECO:0007669"/>
    <property type="project" value="InterPro"/>
</dbReference>
<geneLocation type="plasmid" evidence="1">
    <name>III</name>
</geneLocation>
<name>A0A375ISK5_9BURK</name>
<dbReference type="InterPro" id="IPR002514">
    <property type="entry name" value="Transposase_8"/>
</dbReference>
<accession>A0A375ISK5</accession>
<dbReference type="GO" id="GO:0043565">
    <property type="term" value="F:sequence-specific DNA binding"/>
    <property type="evidence" value="ECO:0007669"/>
    <property type="project" value="InterPro"/>
</dbReference>
<keyword evidence="1" id="KW-0614">Plasmid</keyword>
<evidence type="ECO:0000313" key="2">
    <source>
        <dbReference type="Proteomes" id="UP000255505"/>
    </source>
</evidence>
<dbReference type="AlphaFoldDB" id="A0A375ISK5"/>
<dbReference type="SUPFAM" id="SSF48295">
    <property type="entry name" value="TrpR-like"/>
    <property type="match status" value="1"/>
</dbReference>
<dbReference type="RefSeq" id="WP_115666927.1">
    <property type="nucleotide sequence ID" value="NZ_LT991978.1"/>
</dbReference>
<dbReference type="Proteomes" id="UP000255505">
    <property type="component" value="Plasmid III"/>
</dbReference>
<reference evidence="1 2" key="1">
    <citation type="submission" date="2018-01" db="EMBL/GenBank/DDBJ databases">
        <authorList>
            <person name="Gaut B.S."/>
            <person name="Morton B.R."/>
            <person name="Clegg M.T."/>
            <person name="Duvall M.R."/>
        </authorList>
    </citation>
    <scope>NUCLEOTIDE SEQUENCE [LARGE SCALE GENOMIC DNA]</scope>
    <source>
        <strain evidence="1">Cupriavidus taiwanensis LMG 19425</strain>
        <plasmid evidence="2">Plasmid iii</plasmid>
    </source>
</reference>
<sequence length="120" mass="13139">MEIKARGRRRGSKNYAKEFRRQVVAETLDPARSLAEVARAHGLNANLVSKWRRDQERAAASASEPAELLLPIEMASPPRPEPIGLSGLVIECRGVRVCFEGKPEPDVLQLVLASLLGVSL</sequence>
<evidence type="ECO:0000313" key="1">
    <source>
        <dbReference type="EMBL" id="SPK77656.1"/>
    </source>
</evidence>
<dbReference type="NCBIfam" id="NF047595">
    <property type="entry name" value="IS66_ISRel24_TnpA"/>
    <property type="match status" value="1"/>
</dbReference>